<name>A0ABX1ANR4_9ACTN</name>
<keyword evidence="1" id="KW-0812">Transmembrane</keyword>
<evidence type="ECO:0000313" key="3">
    <source>
        <dbReference type="Proteomes" id="UP000746503"/>
    </source>
</evidence>
<dbReference type="EMBL" id="JAAVJB010000037">
    <property type="protein sequence ID" value="NJP66122.1"/>
    <property type="molecule type" value="Genomic_DNA"/>
</dbReference>
<organism evidence="2 3">
    <name type="scientific">Streptomyces spiramenti</name>
    <dbReference type="NCBI Taxonomy" id="2720606"/>
    <lineage>
        <taxon>Bacteria</taxon>
        <taxon>Bacillati</taxon>
        <taxon>Actinomycetota</taxon>
        <taxon>Actinomycetes</taxon>
        <taxon>Kitasatosporales</taxon>
        <taxon>Streptomycetaceae</taxon>
        <taxon>Streptomyces</taxon>
    </lineage>
</organism>
<comment type="caution">
    <text evidence="2">The sequence shown here is derived from an EMBL/GenBank/DDBJ whole genome shotgun (WGS) entry which is preliminary data.</text>
</comment>
<sequence>MDTLIFAGLLATWYALVRERSRAGVVAWWWVLALAAGGLFSFLISGNLSMGMNF</sequence>
<dbReference type="Proteomes" id="UP000746503">
    <property type="component" value="Unassembled WGS sequence"/>
</dbReference>
<gene>
    <name evidence="2" type="ORF">HCJ92_07410</name>
</gene>
<accession>A0ABX1ANR4</accession>
<keyword evidence="1" id="KW-0472">Membrane</keyword>
<evidence type="ECO:0000313" key="2">
    <source>
        <dbReference type="EMBL" id="NJP66122.1"/>
    </source>
</evidence>
<evidence type="ECO:0000256" key="1">
    <source>
        <dbReference type="SAM" id="Phobius"/>
    </source>
</evidence>
<keyword evidence="3" id="KW-1185">Reference proteome</keyword>
<protein>
    <submittedName>
        <fullName evidence="2">Uncharacterized protein</fullName>
    </submittedName>
</protein>
<keyword evidence="1" id="KW-1133">Transmembrane helix</keyword>
<reference evidence="2 3" key="1">
    <citation type="submission" date="2020-03" db="EMBL/GenBank/DDBJ databases">
        <title>Draft genome of Streptomyces sp. ventii, isolated from the Axial Seamount in the Pacific Ocean, and resequencing of the two type strains Streptomyces lonarensis strain NCL 716 and Streptomyces bohaiensis strain 11A07.</title>
        <authorList>
            <person name="Loughran R.M."/>
            <person name="Pfannmuller K.M."/>
            <person name="Wasson B.J."/>
            <person name="Deadmond M.C."/>
            <person name="Paddock B.E."/>
            <person name="Koyack M.J."/>
            <person name="Gallegos D.A."/>
            <person name="Mitchell E.A."/>
            <person name="Ushijima B."/>
            <person name="Saw J.H."/>
            <person name="Mcphail K.L."/>
            <person name="Videau P."/>
        </authorList>
    </citation>
    <scope>NUCLEOTIDE SEQUENCE [LARGE SCALE GENOMIC DNA]</scope>
    <source>
        <strain evidence="3">5675061</strain>
    </source>
</reference>
<dbReference type="RefSeq" id="WP_167932648.1">
    <property type="nucleotide sequence ID" value="NZ_JAAVJB010000037.1"/>
</dbReference>
<feature type="transmembrane region" description="Helical" evidence="1">
    <location>
        <begin position="27"/>
        <end position="48"/>
    </location>
</feature>
<proteinExistence type="predicted"/>